<reference evidence="2 3" key="1">
    <citation type="journal article" date="2019" name="bioRxiv">
        <title>Bacteria contribute to plant secondary compound degradation in a generalist herbivore system.</title>
        <authorList>
            <person name="Francoeur C.B."/>
            <person name="Khadempour L."/>
            <person name="Moreira-Soto R.D."/>
            <person name="Gotting K."/>
            <person name="Book A.J."/>
            <person name="Pinto-Tomas A.A."/>
            <person name="Keefover-Ring K."/>
            <person name="Currie C.R."/>
        </authorList>
    </citation>
    <scope>NUCLEOTIDE SEQUENCE [LARGE SCALE GENOMIC DNA]</scope>
    <source>
        <strain evidence="2">Acro-835</strain>
    </source>
</reference>
<feature type="region of interest" description="Disordered" evidence="1">
    <location>
        <begin position="1"/>
        <end position="37"/>
    </location>
</feature>
<evidence type="ECO:0000313" key="2">
    <source>
        <dbReference type="EMBL" id="NIF20545.1"/>
    </source>
</evidence>
<dbReference type="Gene3D" id="6.20.10.20">
    <property type="match status" value="1"/>
</dbReference>
<name>A0ABX0RBB9_9GAMM</name>
<feature type="compositionally biased region" description="Polar residues" evidence="1">
    <location>
        <begin position="8"/>
        <end position="18"/>
    </location>
</feature>
<evidence type="ECO:0000256" key="1">
    <source>
        <dbReference type="SAM" id="MobiDB-lite"/>
    </source>
</evidence>
<dbReference type="RefSeq" id="WP_167012495.1">
    <property type="nucleotide sequence ID" value="NZ_VWXF01000001.1"/>
</dbReference>
<dbReference type="EMBL" id="VWXF01000001">
    <property type="protein sequence ID" value="NIF20545.1"/>
    <property type="molecule type" value="Genomic_DNA"/>
</dbReference>
<sequence>MAKKTPAATDNAQDSAQKQPEAAIAPQSESAPQAASTLPFAQKREELIKKFRANAVPREADYKQLLDQHYDVAGALGMANTDDNNGGKTGNGLVFENEKLHVKAKATGGLLSDTNGVSLDAGKSLVIGTDNTVNVKTSNKNGLKISEGGEVEVNLYSYNADSDSFVAAVISHNPTDISGLGVNVGGMGSKKGLKQYKSTYAAGAVLGVSHDDTLKIDSSTGKLGVMPHASGGLVSSTNGLMLNTSKMSGLKIESNALRMATGSSLEIDADNKVNVKISGTNGLKITTNGEVGVSLYSNNADYDGGVAAVISSAPKDIDGIWINVGAANGEKKGLKQYKGTGPYGAVLGVSHDNTLKINSTGQLGLKVDDSTIKINSSGQLYSNFTEEMLIIQMARLHNCHLYGYSSRGYFIAYVNSSGTYLAGFGRGADLNGVNYNSDSVYINGSRHEKTHRGGVGSVGYSLSIDYILKIGDAVAFTNTGDMITKTL</sequence>
<accession>A0ABX0RBB9</accession>
<comment type="caution">
    <text evidence="2">The sequence shown here is derived from an EMBL/GenBank/DDBJ whole genome shotgun (WGS) entry which is preliminary data.</text>
</comment>
<keyword evidence="3" id="KW-1185">Reference proteome</keyword>
<organism evidence="2 3">
    <name type="scientific">Candidatus Pantoea multigeneris</name>
    <dbReference type="NCBI Taxonomy" id="2608357"/>
    <lineage>
        <taxon>Bacteria</taxon>
        <taxon>Pseudomonadati</taxon>
        <taxon>Pseudomonadota</taxon>
        <taxon>Gammaproteobacteria</taxon>
        <taxon>Enterobacterales</taxon>
        <taxon>Erwiniaceae</taxon>
        <taxon>Pantoea</taxon>
    </lineage>
</organism>
<dbReference type="Proteomes" id="UP001515683">
    <property type="component" value="Unassembled WGS sequence"/>
</dbReference>
<gene>
    <name evidence="2" type="ORF">F3J40_02790</name>
</gene>
<feature type="compositionally biased region" description="Low complexity" evidence="1">
    <location>
        <begin position="20"/>
        <end position="36"/>
    </location>
</feature>
<protein>
    <submittedName>
        <fullName evidence="2">Uncharacterized protein</fullName>
    </submittedName>
</protein>
<evidence type="ECO:0000313" key="3">
    <source>
        <dbReference type="Proteomes" id="UP001515683"/>
    </source>
</evidence>
<proteinExistence type="predicted"/>